<dbReference type="InterPro" id="IPR004932">
    <property type="entry name" value="Rer1"/>
</dbReference>
<keyword evidence="4 6" id="KW-1133">Transmembrane helix</keyword>
<proteinExistence type="inferred from homology"/>
<comment type="subcellular location">
    <subcellularLocation>
        <location evidence="1">Membrane</location>
        <topology evidence="1">Multi-pass membrane protein</topology>
    </subcellularLocation>
</comment>
<dbReference type="Pfam" id="PF03248">
    <property type="entry name" value="Rer1"/>
    <property type="match status" value="1"/>
</dbReference>
<organism evidence="7 8">
    <name type="scientific">Phtheirospermum japonicum</name>
    <dbReference type="NCBI Taxonomy" id="374723"/>
    <lineage>
        <taxon>Eukaryota</taxon>
        <taxon>Viridiplantae</taxon>
        <taxon>Streptophyta</taxon>
        <taxon>Embryophyta</taxon>
        <taxon>Tracheophyta</taxon>
        <taxon>Spermatophyta</taxon>
        <taxon>Magnoliopsida</taxon>
        <taxon>eudicotyledons</taxon>
        <taxon>Gunneridae</taxon>
        <taxon>Pentapetalae</taxon>
        <taxon>asterids</taxon>
        <taxon>lamiids</taxon>
        <taxon>Lamiales</taxon>
        <taxon>Orobanchaceae</taxon>
        <taxon>Orobanchaceae incertae sedis</taxon>
        <taxon>Phtheirospermum</taxon>
    </lineage>
</organism>
<keyword evidence="8" id="KW-1185">Reference proteome</keyword>
<dbReference type="PANTHER" id="PTHR10743">
    <property type="entry name" value="PROTEIN RER1"/>
    <property type="match status" value="1"/>
</dbReference>
<evidence type="ECO:0000256" key="1">
    <source>
        <dbReference type="ARBA" id="ARBA00004141"/>
    </source>
</evidence>
<gene>
    <name evidence="7" type="ORF">PHJA_000979400</name>
</gene>
<dbReference type="EMBL" id="BMAC01000167">
    <property type="protein sequence ID" value="GFP88357.1"/>
    <property type="molecule type" value="Genomic_DNA"/>
</dbReference>
<dbReference type="GO" id="GO:0006890">
    <property type="term" value="P:retrograde vesicle-mediated transport, Golgi to endoplasmic reticulum"/>
    <property type="evidence" value="ECO:0007669"/>
    <property type="project" value="TreeGrafter"/>
</dbReference>
<evidence type="ECO:0000256" key="2">
    <source>
        <dbReference type="ARBA" id="ARBA00006070"/>
    </source>
</evidence>
<keyword evidence="3 6" id="KW-0812">Transmembrane</keyword>
<sequence length="107" mass="12054">MATFVLACFYALRVYLHGYCVVTFFMGIALSIVVCFFLSSRVDPDLLVSSDAPSILPTKASDELRPFDPALPEFNFWYVHLFVLWTSVYFGNSRVSVTGFSHHIACT</sequence>
<name>A0A830BLI0_9LAMI</name>
<dbReference type="Proteomes" id="UP000653305">
    <property type="component" value="Unassembled WGS sequence"/>
</dbReference>
<dbReference type="GO" id="GO:0000139">
    <property type="term" value="C:Golgi membrane"/>
    <property type="evidence" value="ECO:0007669"/>
    <property type="project" value="TreeGrafter"/>
</dbReference>
<comment type="similarity">
    <text evidence="2">Belongs to the RER1 family.</text>
</comment>
<accession>A0A830BLI0</accession>
<dbReference type="OrthoDB" id="448250at2759"/>
<dbReference type="GO" id="GO:0006621">
    <property type="term" value="P:protein retention in ER lumen"/>
    <property type="evidence" value="ECO:0007669"/>
    <property type="project" value="TreeGrafter"/>
</dbReference>
<feature type="transmembrane region" description="Helical" evidence="6">
    <location>
        <begin position="12"/>
        <end position="39"/>
    </location>
</feature>
<keyword evidence="5 6" id="KW-0472">Membrane</keyword>
<evidence type="ECO:0000256" key="5">
    <source>
        <dbReference type="ARBA" id="ARBA00023136"/>
    </source>
</evidence>
<evidence type="ECO:0000313" key="7">
    <source>
        <dbReference type="EMBL" id="GFP88357.1"/>
    </source>
</evidence>
<dbReference type="PANTHER" id="PTHR10743:SF17">
    <property type="entry name" value="PROTEIN RER1A"/>
    <property type="match status" value="1"/>
</dbReference>
<reference evidence="7" key="1">
    <citation type="submission" date="2020-07" db="EMBL/GenBank/DDBJ databases">
        <title>Ethylene signaling mediates host invasion by parasitic plants.</title>
        <authorList>
            <person name="Yoshida S."/>
        </authorList>
    </citation>
    <scope>NUCLEOTIDE SEQUENCE</scope>
    <source>
        <strain evidence="7">Okayama</strain>
    </source>
</reference>
<protein>
    <submittedName>
        <fullName evidence="7">Protein rer1a</fullName>
    </submittedName>
</protein>
<evidence type="ECO:0000256" key="6">
    <source>
        <dbReference type="SAM" id="Phobius"/>
    </source>
</evidence>
<dbReference type="GO" id="GO:0005783">
    <property type="term" value="C:endoplasmic reticulum"/>
    <property type="evidence" value="ECO:0007669"/>
    <property type="project" value="GOC"/>
</dbReference>
<dbReference type="AlphaFoldDB" id="A0A830BLI0"/>
<evidence type="ECO:0000256" key="3">
    <source>
        <dbReference type="ARBA" id="ARBA00022692"/>
    </source>
</evidence>
<comment type="caution">
    <text evidence="7">The sequence shown here is derived from an EMBL/GenBank/DDBJ whole genome shotgun (WGS) entry which is preliminary data.</text>
</comment>
<evidence type="ECO:0000313" key="8">
    <source>
        <dbReference type="Proteomes" id="UP000653305"/>
    </source>
</evidence>
<evidence type="ECO:0000256" key="4">
    <source>
        <dbReference type="ARBA" id="ARBA00022989"/>
    </source>
</evidence>